<reference evidence="2" key="1">
    <citation type="submission" date="2018-05" db="EMBL/GenBank/DDBJ databases">
        <title>Azospirillum thermophila sp. nov., a novel isolated from hot spring.</title>
        <authorList>
            <person name="Zhao Z."/>
        </authorList>
    </citation>
    <scope>NUCLEOTIDE SEQUENCE [LARGE SCALE GENOMIC DNA]</scope>
    <source>
        <strain evidence="2">CFH 70021</strain>
        <plasmid evidence="2">unnamed1</plasmid>
    </source>
</reference>
<dbReference type="AlphaFoldDB" id="A0A2S2CW75"/>
<dbReference type="InterPro" id="IPR008183">
    <property type="entry name" value="Aldose_1/G6P_1-epimerase"/>
</dbReference>
<evidence type="ECO:0000313" key="2">
    <source>
        <dbReference type="Proteomes" id="UP000245629"/>
    </source>
</evidence>
<dbReference type="Gene3D" id="2.70.98.10">
    <property type="match status" value="1"/>
</dbReference>
<gene>
    <name evidence="1" type="ORF">DEW08_21960</name>
</gene>
<dbReference type="InterPro" id="IPR014718">
    <property type="entry name" value="GH-type_carb-bd"/>
</dbReference>
<geneLocation type="plasmid" evidence="1 2">
    <name>unnamed1</name>
</geneLocation>
<dbReference type="InterPro" id="IPR011013">
    <property type="entry name" value="Gal_mutarotase_sf_dom"/>
</dbReference>
<proteinExistence type="predicted"/>
<organism evidence="1 2">
    <name type="scientific">Azospirillum thermophilum</name>
    <dbReference type="NCBI Taxonomy" id="2202148"/>
    <lineage>
        <taxon>Bacteria</taxon>
        <taxon>Pseudomonadati</taxon>
        <taxon>Pseudomonadota</taxon>
        <taxon>Alphaproteobacteria</taxon>
        <taxon>Rhodospirillales</taxon>
        <taxon>Azospirillaceae</taxon>
        <taxon>Azospirillum</taxon>
    </lineage>
</organism>
<dbReference type="Pfam" id="PF01263">
    <property type="entry name" value="Aldose_epim"/>
    <property type="match status" value="1"/>
</dbReference>
<dbReference type="Proteomes" id="UP000245629">
    <property type="component" value="Plasmid unnamed1"/>
</dbReference>
<dbReference type="GO" id="GO:0005975">
    <property type="term" value="P:carbohydrate metabolic process"/>
    <property type="evidence" value="ECO:0007669"/>
    <property type="project" value="InterPro"/>
</dbReference>
<keyword evidence="1" id="KW-0614">Plasmid</keyword>
<name>A0A2S2CW75_9PROT</name>
<sequence length="307" mass="33653">MPTNPAAPRLPGVVTIAAGPFTLDVAPQVGGSIARFAGLWDGRPIDWLRPASAEAIADRNPLGMASFPLIPYCNRIRDGHFTFDGVEVTLPQNYAASRHAIHGDAWRRPWTVASHGDSTLSLAFEHEPAAWPFAYSAAQVFELSEAGLQVTLAVTNRGDRPMPLGLGHHPYWPRTPETTITATVDAIWSADEEVMPTALERSWVCERLATGLRVSDADLDNNFTGWDRTATVRWPERNAAMRMVADAPLDFMVAYTPSAYDFFCLEPVSNCTDWPNLTHLGREKVGGMVLAPGESTQAAFRLEPCRP</sequence>
<evidence type="ECO:0000313" key="1">
    <source>
        <dbReference type="EMBL" id="AWK88752.1"/>
    </source>
</evidence>
<protein>
    <submittedName>
        <fullName evidence="1">Aldose 1-epimerase</fullName>
    </submittedName>
</protein>
<dbReference type="GO" id="GO:0030246">
    <property type="term" value="F:carbohydrate binding"/>
    <property type="evidence" value="ECO:0007669"/>
    <property type="project" value="InterPro"/>
</dbReference>
<dbReference type="OrthoDB" id="9796517at2"/>
<dbReference type="EMBL" id="CP029356">
    <property type="protein sequence ID" value="AWK88752.1"/>
    <property type="molecule type" value="Genomic_DNA"/>
</dbReference>
<dbReference type="SUPFAM" id="SSF74650">
    <property type="entry name" value="Galactose mutarotase-like"/>
    <property type="match status" value="1"/>
</dbReference>
<keyword evidence="2" id="KW-1185">Reference proteome</keyword>
<dbReference type="RefSeq" id="WP_109331356.1">
    <property type="nucleotide sequence ID" value="NZ_CP029356.1"/>
</dbReference>
<dbReference type="GO" id="GO:0016853">
    <property type="term" value="F:isomerase activity"/>
    <property type="evidence" value="ECO:0007669"/>
    <property type="project" value="InterPro"/>
</dbReference>
<accession>A0A2S2CW75</accession>
<dbReference type="KEGG" id="azz:DEW08_21960"/>
<dbReference type="CDD" id="cd09021">
    <property type="entry name" value="Aldose_epim_Ec_YphB"/>
    <property type="match status" value="1"/>
</dbReference>